<keyword evidence="2 7" id="KW-0378">Hydrolase</keyword>
<dbReference type="SMART" id="SM00642">
    <property type="entry name" value="Aamy"/>
    <property type="match status" value="1"/>
</dbReference>
<dbReference type="InterPro" id="IPR032812">
    <property type="entry name" value="SbsA_Ig"/>
</dbReference>
<dbReference type="EC" id="3.2.1.135" evidence="7"/>
<dbReference type="CDD" id="cd02857">
    <property type="entry name" value="E_set_CDase_PDE_N"/>
    <property type="match status" value="1"/>
</dbReference>
<accession>A0A160T803</accession>
<dbReference type="SMART" id="SM00060">
    <property type="entry name" value="FN3"/>
    <property type="match status" value="2"/>
</dbReference>
<dbReference type="Gene3D" id="2.60.40.10">
    <property type="entry name" value="Immunoglobulins"/>
    <property type="match status" value="4"/>
</dbReference>
<evidence type="ECO:0000313" key="7">
    <source>
        <dbReference type="EMBL" id="CUS05819.1"/>
    </source>
</evidence>
<dbReference type="InterPro" id="IPR036116">
    <property type="entry name" value="FN3_sf"/>
</dbReference>
<dbReference type="CDD" id="cd00063">
    <property type="entry name" value="FN3"/>
    <property type="match status" value="2"/>
</dbReference>
<sequence>MFPSPVPLRRALALALVFLLAVLVTPVFVAGAASHDNNVQWAELGHNSRDVLFRGPGGAQPTGTAVRLRLRAADGDLTAAQVRVYNDRINQENIYNMTKVASGVTFTGDSAVYEFWEVTLPAPPDPTIFWYRFIAIDGSDTDFYEDDAARTGGWGEAFDESPDNSWQLTYYDPAFQTPDWVKNAVIYQIFPDRFRDGNSANNPLAGQFFYGAFDTIVRSNTTDWNTHICDPRNNAGSVATCELKYSQNFYGGDLQGIIDKLDYIDGLGVTALYLNPIFESPSNHKYDTKDFLVVDDNFGDLAKFQQLVTEANNRGIHIILDGVFNHSSSDSTYFDRYSRWDANGNPTTLGNNDGSGACESTASPFVDWYTFFEFTGPGPAPCSDDRDYPKWFGIFDTLPVFQHDNPEVRDYFIDNGTAAVGPYWIDQGAEGWRLDVAGEIDHGQINDPADDYWEDFRAAVHAVDPDTYIVGEEWGNATSWTVGDEWDATMNYQFGAAVLSFWRHEAFTDNDFNSGSSAGVLNPLDATGVSERLLNLEERYAPEAFAAMMNLFNSHDTNRVLFLLNHDVDQNDVALYNDANYDWSDSITRYKGALIMQMTLPGAPTVYYGDEVGTVNPPGRDATTWQDDPYNRAPFPWLDQTGTPFYAHMQSQTTQDDLSDYVTSLTAARNSHPALRTGSFDVIDSGNTEVFSYGRKSAAGDEILIVLVNKGGTPRTVTLDLSGYTPDAGVLDDLLSSDIYGLSSGAVTVPVPAMGGRILLVQGTYASPDAVNDLTATANGATQVNLDWSAANGAASYDVYRSLLSGGGYEFVGTTTNTDYADTNLTTGVTYYYVVVSRAADGLASGWSNEASATPSIPLDSSWRNVQWPCDIQNHIIGVNNYTPTVYGQIWVGGYTDAQSTPVAGIIAQVGYGPVGDAPTAATWTWFDMEHNSGYDFSQNNDEFQGQMLPTQLGSFKYTTRYSGDGGLTWYYAVVAGCSPNDALRDLTVIQSSDTTAPAAPTTLAITGVTSASISLGWDAHPNTDGDLYAFRVYRGPVGGPYTQIAQLVNPAATSYVDTAVTAGQTYEYYVTAVDTSLNESLPSNLVSATAENLIVAVTFRVTVPNFTPDDTPVYLVGGFGVAGYPNWDPGAPSMAMTETSPGVWEITLNILDGSQIQYKYTRGSWDMVEKQADGFAEVDNRPLTVDYGTDGTQLVEDTVANWRDRIVVSHTPANGATGVAPNAVVTATWNKWLPTPPPGTFTVTGPGGAVSGAFTWDNDTKTTTFTPAAPLADGEYTVTISGNNDGGDNQFVPVTFTFTVGTPPTPTLTVVKEVTGDGPATWSFGFTGDLGAFTLTDTDSEADFPGLTADEYSFSETGVANYTTTIACDNGDSSTTGSITVDFDATADVTCTVTNAYTPPTATLTVVKAVTGGGPATWSFGFTGDLGAFTLTDADSEADFPGLTADEYSFSETGVANYSASIACDNGDSSATGSITVDFDATADVTCTVTNAYTPPTASLTVVKAVTGDGPATWSFGFTGDLGAFTLTDADSEADFPGLTADEYSFSETGVANYTTTIACDNGDSSATGSITVDFDATADVTCTVTNAYTPPPVYPDIYVTATGGTVDGISYRVNDILRWDEVNGWSKWFVGADEGLNNGHDISAIAVPDGSTGQVYLSFSANRVWVEGISTRVYGQDVVYYDGETYSLYIDGADLGLTTGNEKIDSLEVIPNGAPGCQAVVLLSTRGNGRVSGGLGAIRGEDILFMCLTQSGANTQFTWLGIIRGRAEGMPNNATIALSMADYDADELHFLTRNTFNVDGVVGGHSTIYGFDLDATTFSGPHWRAAEHGLRQATDSLDVNGELSN</sequence>
<dbReference type="PANTHER" id="PTHR10357">
    <property type="entry name" value="ALPHA-AMYLASE FAMILY MEMBER"/>
    <property type="match status" value="1"/>
</dbReference>
<dbReference type="SUPFAM" id="SSF51011">
    <property type="entry name" value="Glycosyl hydrolase domain"/>
    <property type="match status" value="1"/>
</dbReference>
<dbReference type="Pfam" id="PF13205">
    <property type="entry name" value="Big_5"/>
    <property type="match status" value="1"/>
</dbReference>
<dbReference type="InterPro" id="IPR014756">
    <property type="entry name" value="Ig_E-set"/>
</dbReference>
<dbReference type="InterPro" id="IPR013783">
    <property type="entry name" value="Ig-like_fold"/>
</dbReference>
<dbReference type="GO" id="GO:2001070">
    <property type="term" value="F:starch binding"/>
    <property type="evidence" value="ECO:0007669"/>
    <property type="project" value="InterPro"/>
</dbReference>
<dbReference type="InterPro" id="IPR002044">
    <property type="entry name" value="CBM20"/>
</dbReference>
<dbReference type="Gene3D" id="2.60.40.1180">
    <property type="entry name" value="Golgi alpha-mannosidase II"/>
    <property type="match status" value="1"/>
</dbReference>
<name>A0A160T803_9CHLR</name>
<dbReference type="EMBL" id="LN890656">
    <property type="protein sequence ID" value="CUS05819.1"/>
    <property type="molecule type" value="Genomic_DNA"/>
</dbReference>
<dbReference type="PROSITE" id="PS50853">
    <property type="entry name" value="FN3"/>
    <property type="match status" value="2"/>
</dbReference>
<keyword evidence="1" id="KW-0732">Signal</keyword>
<protein>
    <submittedName>
        <fullName evidence="7">Neopullulanase</fullName>
        <ecNumber evidence="7">3.2.1.135</ecNumber>
    </submittedName>
</protein>
<dbReference type="GO" id="GO:0005975">
    <property type="term" value="P:carbohydrate metabolic process"/>
    <property type="evidence" value="ECO:0007669"/>
    <property type="project" value="InterPro"/>
</dbReference>
<dbReference type="Gene3D" id="3.20.20.80">
    <property type="entry name" value="Glycosidases"/>
    <property type="match status" value="1"/>
</dbReference>
<dbReference type="InterPro" id="IPR003961">
    <property type="entry name" value="FN3_dom"/>
</dbReference>
<keyword evidence="3" id="KW-0106">Calcium</keyword>
<dbReference type="GO" id="GO:0031216">
    <property type="term" value="F:neopullulanase activity"/>
    <property type="evidence" value="ECO:0007669"/>
    <property type="project" value="UniProtKB-EC"/>
</dbReference>
<dbReference type="OrthoDB" id="9805159at2"/>
<evidence type="ECO:0000259" key="5">
    <source>
        <dbReference type="PROSITE" id="PS50853"/>
    </source>
</evidence>
<reference evidence="7" key="1">
    <citation type="submission" date="2016-01" db="EMBL/GenBank/DDBJ databases">
        <authorList>
            <person name="Mcilroy J.S."/>
            <person name="Karst M S."/>
            <person name="Albertsen M."/>
        </authorList>
    </citation>
    <scope>NUCLEOTIDE SEQUENCE</scope>
    <source>
        <strain evidence="7">Cfx-K</strain>
    </source>
</reference>
<feature type="domain" description="Fibronectin type-III" evidence="5">
    <location>
        <begin position="1000"/>
        <end position="1094"/>
    </location>
</feature>
<dbReference type="PANTHER" id="PTHR10357:SF210">
    <property type="entry name" value="MALTODEXTRIN GLUCOSIDASE"/>
    <property type="match status" value="1"/>
</dbReference>
<dbReference type="SUPFAM" id="SSF49452">
    <property type="entry name" value="Starch-binding domain-like"/>
    <property type="match status" value="1"/>
</dbReference>
<feature type="domain" description="Fibronectin type-III" evidence="5">
    <location>
        <begin position="770"/>
        <end position="860"/>
    </location>
</feature>
<evidence type="ECO:0000313" key="8">
    <source>
        <dbReference type="Proteomes" id="UP000215027"/>
    </source>
</evidence>
<evidence type="ECO:0000259" key="6">
    <source>
        <dbReference type="PROSITE" id="PS51166"/>
    </source>
</evidence>
<dbReference type="SUPFAM" id="SSF81296">
    <property type="entry name" value="E set domains"/>
    <property type="match status" value="1"/>
</dbReference>
<proteinExistence type="predicted"/>
<evidence type="ECO:0000256" key="4">
    <source>
        <dbReference type="ARBA" id="ARBA00023295"/>
    </source>
</evidence>
<dbReference type="InterPro" id="IPR006047">
    <property type="entry name" value="GH13_cat_dom"/>
</dbReference>
<gene>
    <name evidence="7" type="ORF">CFX0092_B0285</name>
</gene>
<dbReference type="Pfam" id="PF00128">
    <property type="entry name" value="Alpha-amylase"/>
    <property type="match status" value="1"/>
</dbReference>
<feature type="domain" description="CBM20" evidence="6">
    <location>
        <begin position="1090"/>
        <end position="1205"/>
    </location>
</feature>
<dbReference type="InterPro" id="IPR004185">
    <property type="entry name" value="Glyco_hydro_13_lg-like_dom"/>
</dbReference>
<dbReference type="InterPro" id="IPR017853">
    <property type="entry name" value="GH"/>
</dbReference>
<dbReference type="Gene3D" id="2.60.40.1220">
    <property type="match status" value="1"/>
</dbReference>
<dbReference type="RefSeq" id="WP_095045181.1">
    <property type="nucleotide sequence ID" value="NZ_LN890656.1"/>
</dbReference>
<evidence type="ECO:0000256" key="2">
    <source>
        <dbReference type="ARBA" id="ARBA00022801"/>
    </source>
</evidence>
<keyword evidence="4 7" id="KW-0326">Glycosidase</keyword>
<dbReference type="SUPFAM" id="SSF51445">
    <property type="entry name" value="(Trans)glycosidases"/>
    <property type="match status" value="1"/>
</dbReference>
<dbReference type="SUPFAM" id="SSF49265">
    <property type="entry name" value="Fibronectin type III"/>
    <property type="match status" value="1"/>
</dbReference>
<organism evidence="7 8">
    <name type="scientific">Candidatus Promineifilum breve</name>
    <dbReference type="NCBI Taxonomy" id="1806508"/>
    <lineage>
        <taxon>Bacteria</taxon>
        <taxon>Bacillati</taxon>
        <taxon>Chloroflexota</taxon>
        <taxon>Ardenticatenia</taxon>
        <taxon>Candidatus Promineifilales</taxon>
        <taxon>Candidatus Promineifilaceae</taxon>
        <taxon>Candidatus Promineifilum</taxon>
    </lineage>
</organism>
<dbReference type="SMART" id="SM01065">
    <property type="entry name" value="CBM_2"/>
    <property type="match status" value="1"/>
</dbReference>
<dbReference type="InterPro" id="IPR014755">
    <property type="entry name" value="Cu-Rt/internalin_Ig-like"/>
</dbReference>
<keyword evidence="8" id="KW-1185">Reference proteome</keyword>
<dbReference type="KEGG" id="pbf:CFX0092_B0285"/>
<evidence type="ECO:0000256" key="3">
    <source>
        <dbReference type="ARBA" id="ARBA00022837"/>
    </source>
</evidence>
<dbReference type="InterPro" id="IPR013780">
    <property type="entry name" value="Glyco_hydro_b"/>
</dbReference>
<dbReference type="InterPro" id="IPR013784">
    <property type="entry name" value="Carb-bd-like_fold"/>
</dbReference>
<dbReference type="CDD" id="cd11338">
    <property type="entry name" value="AmyAc_CMD"/>
    <property type="match status" value="1"/>
</dbReference>
<evidence type="ECO:0000256" key="1">
    <source>
        <dbReference type="ARBA" id="ARBA00022729"/>
    </source>
</evidence>
<dbReference type="PROSITE" id="PS51166">
    <property type="entry name" value="CBM20"/>
    <property type="match status" value="1"/>
</dbReference>
<dbReference type="Proteomes" id="UP000215027">
    <property type="component" value="Chromosome II"/>
</dbReference>